<dbReference type="NCBIfam" id="NF033788">
    <property type="entry name" value="HTH_metalloreg"/>
    <property type="match status" value="1"/>
</dbReference>
<keyword evidence="1" id="KW-0805">Transcription regulation</keyword>
<comment type="caution">
    <text evidence="5">The sequence shown here is derived from an EMBL/GenBank/DDBJ whole genome shotgun (WGS) entry which is preliminary data.</text>
</comment>
<keyword evidence="2" id="KW-0238">DNA-binding</keyword>
<name>A0A3P2R9H6_WEIVI</name>
<evidence type="ECO:0000313" key="5">
    <source>
        <dbReference type="EMBL" id="RRG17417.1"/>
    </source>
</evidence>
<dbReference type="Gene3D" id="1.10.10.10">
    <property type="entry name" value="Winged helix-like DNA-binding domain superfamily/Winged helix DNA-binding domain"/>
    <property type="match status" value="1"/>
</dbReference>
<feature type="domain" description="HTH arsR-type" evidence="4">
    <location>
        <begin position="7"/>
        <end position="110"/>
    </location>
</feature>
<dbReference type="Proteomes" id="UP000275836">
    <property type="component" value="Unassembled WGS sequence"/>
</dbReference>
<dbReference type="PANTHER" id="PTHR33154">
    <property type="entry name" value="TRANSCRIPTIONAL REGULATOR, ARSR FAMILY"/>
    <property type="match status" value="1"/>
</dbReference>
<reference evidence="5 6" key="1">
    <citation type="submission" date="2018-10" db="EMBL/GenBank/DDBJ databases">
        <title>Draft genome sequence of Weissella viridescens UCO-SMC3.</title>
        <authorList>
            <person name="Garcia-Cancino A."/>
            <person name="Espinoza-Monje M."/>
            <person name="Albarracin L."/>
            <person name="Garcia-Castillo V."/>
            <person name="Campos-Martin J."/>
            <person name="Nakano Y."/>
            <person name="Guitierrez-Zamorano C."/>
            <person name="Ikeda-Ohtsubo W."/>
            <person name="Morita H."/>
            <person name="Kitazawa H."/>
            <person name="Villena J."/>
        </authorList>
    </citation>
    <scope>NUCLEOTIDE SEQUENCE [LARGE SCALE GENOMIC DNA]</scope>
    <source>
        <strain evidence="5 6">UCO-SMC3</strain>
    </source>
</reference>
<dbReference type="PROSITE" id="PS00846">
    <property type="entry name" value="HTH_ARSR_1"/>
    <property type="match status" value="1"/>
</dbReference>
<gene>
    <name evidence="5" type="ORF">D3P96_07640</name>
</gene>
<dbReference type="CDD" id="cd00090">
    <property type="entry name" value="HTH_ARSR"/>
    <property type="match status" value="1"/>
</dbReference>
<evidence type="ECO:0000256" key="1">
    <source>
        <dbReference type="ARBA" id="ARBA00023015"/>
    </source>
</evidence>
<proteinExistence type="predicted"/>
<dbReference type="InterPro" id="IPR036390">
    <property type="entry name" value="WH_DNA-bd_sf"/>
</dbReference>
<dbReference type="Pfam" id="PF01022">
    <property type="entry name" value="HTH_5"/>
    <property type="match status" value="1"/>
</dbReference>
<dbReference type="InterPro" id="IPR018334">
    <property type="entry name" value="ArsR_HTH"/>
</dbReference>
<dbReference type="EMBL" id="RHGY01000010">
    <property type="protein sequence ID" value="RRG17417.1"/>
    <property type="molecule type" value="Genomic_DNA"/>
</dbReference>
<evidence type="ECO:0000313" key="6">
    <source>
        <dbReference type="Proteomes" id="UP000275836"/>
    </source>
</evidence>
<dbReference type="SUPFAM" id="SSF46785">
    <property type="entry name" value="Winged helix' DNA-binding domain"/>
    <property type="match status" value="1"/>
</dbReference>
<protein>
    <submittedName>
        <fullName evidence="5">ArsR family transcriptional regulator</fullName>
    </submittedName>
</protein>
<dbReference type="InterPro" id="IPR001845">
    <property type="entry name" value="HTH_ArsR_DNA-bd_dom"/>
</dbReference>
<evidence type="ECO:0000256" key="3">
    <source>
        <dbReference type="ARBA" id="ARBA00023163"/>
    </source>
</evidence>
<dbReference type="PROSITE" id="PS50987">
    <property type="entry name" value="HTH_ARSR_2"/>
    <property type="match status" value="1"/>
</dbReference>
<dbReference type="InterPro" id="IPR036388">
    <property type="entry name" value="WH-like_DNA-bd_sf"/>
</dbReference>
<dbReference type="PRINTS" id="PR00778">
    <property type="entry name" value="HTHARSR"/>
</dbReference>
<organism evidence="5 6">
    <name type="scientific">Weissella viridescens</name>
    <name type="common">Lactobacillus viridescens</name>
    <dbReference type="NCBI Taxonomy" id="1629"/>
    <lineage>
        <taxon>Bacteria</taxon>
        <taxon>Bacillati</taxon>
        <taxon>Bacillota</taxon>
        <taxon>Bacilli</taxon>
        <taxon>Lactobacillales</taxon>
        <taxon>Lactobacillaceae</taxon>
        <taxon>Weissella</taxon>
    </lineage>
</organism>
<dbReference type="RefSeq" id="WP_124943764.1">
    <property type="nucleotide sequence ID" value="NZ_RHGY01000010.1"/>
</dbReference>
<dbReference type="AlphaFoldDB" id="A0A3P2R9H6"/>
<sequence>MSKQSDLSEQINHDFSEVTDLLVALGDKKRLEILSKLITAYHQEPLCVKDLTELTNLSRPAVSHHLKILKDAGIINYTKQGTQSYYYIDNVQSNIDKMQHLTNDLLKITC</sequence>
<dbReference type="GO" id="GO:0003700">
    <property type="term" value="F:DNA-binding transcription factor activity"/>
    <property type="evidence" value="ECO:0007669"/>
    <property type="project" value="InterPro"/>
</dbReference>
<keyword evidence="3" id="KW-0804">Transcription</keyword>
<dbReference type="PANTHER" id="PTHR33154:SF33">
    <property type="entry name" value="TRANSCRIPTIONAL REPRESSOR SDPR"/>
    <property type="match status" value="1"/>
</dbReference>
<accession>A0A3P2R9H6</accession>
<dbReference type="GO" id="GO:0003677">
    <property type="term" value="F:DNA binding"/>
    <property type="evidence" value="ECO:0007669"/>
    <property type="project" value="UniProtKB-KW"/>
</dbReference>
<evidence type="ECO:0000259" key="4">
    <source>
        <dbReference type="PROSITE" id="PS50987"/>
    </source>
</evidence>
<dbReference type="OrthoDB" id="9798835at2"/>
<dbReference type="SMART" id="SM00418">
    <property type="entry name" value="HTH_ARSR"/>
    <property type="match status" value="1"/>
</dbReference>
<dbReference type="InterPro" id="IPR011991">
    <property type="entry name" value="ArsR-like_HTH"/>
</dbReference>
<evidence type="ECO:0000256" key="2">
    <source>
        <dbReference type="ARBA" id="ARBA00023125"/>
    </source>
</evidence>
<dbReference type="InterPro" id="IPR051081">
    <property type="entry name" value="HTH_MetalResp_TranReg"/>
</dbReference>